<evidence type="ECO:0000256" key="22">
    <source>
        <dbReference type="ARBA" id="ARBA00049276"/>
    </source>
</evidence>
<evidence type="ECO:0000256" key="3">
    <source>
        <dbReference type="ARBA" id="ARBA00022448"/>
    </source>
</evidence>
<comment type="catalytic activity">
    <reaction evidence="22">
        <text>tauronorcholate(out) + 2 Na(+)(out) = tauronorcholate(in) + 2 Na(+)(in)</text>
        <dbReference type="Rhea" id="RHEA:71915"/>
        <dbReference type="ChEBI" id="CHEBI:29101"/>
        <dbReference type="ChEBI" id="CHEBI:191405"/>
    </reaction>
</comment>
<comment type="catalytic activity">
    <reaction evidence="15">
        <text>cholate(out) + 2 Na(+)(out) = cholate(in) + 2 Na(+)(in)</text>
        <dbReference type="Rhea" id="RHEA:71911"/>
        <dbReference type="ChEBI" id="CHEBI:29101"/>
        <dbReference type="ChEBI" id="CHEBI:29747"/>
    </reaction>
</comment>
<dbReference type="Gene3D" id="1.20.1530.20">
    <property type="match status" value="1"/>
</dbReference>
<dbReference type="InterPro" id="IPR004710">
    <property type="entry name" value="Bilac:Na_transpt"/>
</dbReference>
<comment type="catalytic activity">
    <reaction evidence="17">
        <text>tauroursodeoxycholate(out) + 2 Na(+)(out) = tauroursodeoxycholate(in) + 2 Na(+)(in)</text>
        <dbReference type="Rhea" id="RHEA:71927"/>
        <dbReference type="ChEBI" id="CHEBI:29101"/>
        <dbReference type="ChEBI" id="CHEBI:132028"/>
    </reaction>
</comment>
<dbReference type="InterPro" id="IPR002657">
    <property type="entry name" value="BilAc:Na_symport/Acr3"/>
</dbReference>
<dbReference type="Proteomes" id="UP000472274">
    <property type="component" value="Unplaced"/>
</dbReference>
<evidence type="ECO:0000256" key="7">
    <source>
        <dbReference type="ARBA" id="ARBA00022989"/>
    </source>
</evidence>
<evidence type="ECO:0000256" key="13">
    <source>
        <dbReference type="ARBA" id="ARBA00023201"/>
    </source>
</evidence>
<keyword evidence="13" id="KW-0739">Sodium transport</keyword>
<evidence type="ECO:0000256" key="5">
    <source>
        <dbReference type="ARBA" id="ARBA00022692"/>
    </source>
</evidence>
<evidence type="ECO:0000313" key="34">
    <source>
        <dbReference type="Proteomes" id="UP000472274"/>
    </source>
</evidence>
<evidence type="ECO:0000256" key="2">
    <source>
        <dbReference type="ARBA" id="ARBA00006528"/>
    </source>
</evidence>
<feature type="transmembrane region" description="Helical" evidence="32">
    <location>
        <begin position="114"/>
        <end position="138"/>
    </location>
</feature>
<comment type="similarity">
    <text evidence="2">Belongs to the bile acid:sodium symporter (BASS) (TC 2.A.28) family.</text>
</comment>
<evidence type="ECO:0000256" key="20">
    <source>
        <dbReference type="ARBA" id="ARBA00048327"/>
    </source>
</evidence>
<evidence type="ECO:0000256" key="15">
    <source>
        <dbReference type="ARBA" id="ARBA00034231"/>
    </source>
</evidence>
<sequence>MNASLPNFTLPFTFRQRATDQALTGILIAVLSIVMVSLGCTMQLSKIKTHFWKPKGVAIAVVAQYGIMPLTAFALGKLFHLGPIESLAVLICGCCPGGNLSNIFSLASKGDMNLSIVMTTCSTLLALGLMPLLLYLYSRGLYQGNLEGKVPYKGIVISLAMMLIPCTIGIFLNEKKPQYARLIIKAGMIVLLVSSVPIIALFVTSVGNSILIIFSPPLLGTSALMPFIGFLLGYMLSSFFNLNDRCRRTVCMETGCQNVQLCSTILKVAFAPDVIGPLFFFPFLYMVFQLGEGFLLILAFRVHEKLKKPNGKCSITKTSLLFLQAFHLKVVYKPYTGITAPHHGTAALSGVELSCCITAHSKTKQLEVKNSLSR</sequence>
<comment type="catalytic activity">
    <reaction evidence="16">
        <text>tauroallocholate(out) + 2 Na(+)(out) = tauroallocholate(in) + 2 Na(+)(in)</text>
        <dbReference type="Rhea" id="RHEA:51840"/>
        <dbReference type="ChEBI" id="CHEBI:29101"/>
        <dbReference type="ChEBI" id="CHEBI:191406"/>
    </reaction>
</comment>
<evidence type="ECO:0000256" key="32">
    <source>
        <dbReference type="SAM" id="Phobius"/>
    </source>
</evidence>
<reference evidence="33" key="2">
    <citation type="submission" date="2025-09" db="UniProtKB">
        <authorList>
            <consortium name="Ensembl"/>
        </authorList>
    </citation>
    <scope>IDENTIFICATION</scope>
</reference>
<reference evidence="33" key="1">
    <citation type="submission" date="2025-08" db="UniProtKB">
        <authorList>
            <consortium name="Ensembl"/>
        </authorList>
    </citation>
    <scope>IDENTIFICATION</scope>
</reference>
<comment type="catalytic activity">
    <reaction evidence="23">
        <text>taurohyocholate(out) + 2 Na(+)(out) = taurohyocholate(in) + 2 Na(+)(in)</text>
        <dbReference type="Rhea" id="RHEA:72171"/>
        <dbReference type="ChEBI" id="CHEBI:29101"/>
        <dbReference type="ChEBI" id="CHEBI:58874"/>
    </reaction>
</comment>
<accession>A0A674IW56</accession>
<dbReference type="GeneTree" id="ENSGT00950000182808"/>
<protein>
    <recommendedName>
        <fullName evidence="27">Hepatic sodium/bile acid cotransporter</fullName>
    </recommendedName>
    <alternativeName>
        <fullName evidence="29">Na(+)/bile acid cotransporter</fullName>
    </alternativeName>
    <alternativeName>
        <fullName evidence="28">Na(+)/taurocholate transport protein</fullName>
    </alternativeName>
    <alternativeName>
        <fullName evidence="30">Sodium/taurocholate cotransporting polypeptide</fullName>
    </alternativeName>
    <alternativeName>
        <fullName evidence="31">Solute carrier family 10 member 1</fullName>
    </alternativeName>
</protein>
<evidence type="ECO:0000256" key="21">
    <source>
        <dbReference type="ARBA" id="ARBA00048338"/>
    </source>
</evidence>
<evidence type="ECO:0000256" key="9">
    <source>
        <dbReference type="ARBA" id="ARBA00023055"/>
    </source>
</evidence>
<dbReference type="NCBIfam" id="TIGR00841">
    <property type="entry name" value="bass"/>
    <property type="match status" value="1"/>
</dbReference>
<dbReference type="PANTHER" id="PTHR10361">
    <property type="entry name" value="SODIUM-BILE ACID COTRANSPORTER"/>
    <property type="match status" value="1"/>
</dbReference>
<dbReference type="AlphaFoldDB" id="A0A674IW56"/>
<comment type="function">
    <text evidence="26">As a major transporter of conjugated bile salts from plasma into the hepatocyte, it plays a key role in the enterohepatic circulation of bile salts necessary for the solubilization and absorption of dietary fat and fat-soluble vitamins. It is strictly dependent on the extracellular presence of sodium. It exhibits broad substrate specificity and transports various bile acids, such as taurocholate, cholate, as well as non-bile acid organic compounds, such as estrone sulfate. Works collaboratively with the ileal transporter (NTCP2), the organic solute transporter (OST), and the bile salt export pump (BSEP), to ensure efficacious biological recycling of bile acids during enterohepatic circulation.</text>
</comment>
<evidence type="ECO:0000256" key="30">
    <source>
        <dbReference type="ARBA" id="ARBA00078029"/>
    </source>
</evidence>
<evidence type="ECO:0000256" key="16">
    <source>
        <dbReference type="ARBA" id="ARBA00047311"/>
    </source>
</evidence>
<keyword evidence="34" id="KW-1185">Reference proteome</keyword>
<dbReference type="Ensembl" id="ENSTMTT00000012936.1">
    <property type="protein sequence ID" value="ENSTMTP00000012503.1"/>
    <property type="gene ID" value="ENSTMTG00000009050.1"/>
</dbReference>
<comment type="catalytic activity">
    <reaction evidence="18">
        <text>taurodeoxycholate(out) + 2 Na(+)(out) = taurodeoxycholate(in) + 2 Na(+)(in)</text>
        <dbReference type="Rhea" id="RHEA:72087"/>
        <dbReference type="ChEBI" id="CHEBI:29101"/>
        <dbReference type="ChEBI" id="CHEBI:36261"/>
    </reaction>
</comment>
<keyword evidence="9" id="KW-0445">Lipid transport</keyword>
<comment type="catalytic activity">
    <reaction evidence="25">
        <text>estrone 3-sulfate(out) + 2 Na(+)(out) = estrone 3-sulfate(in) + 2 Na(+)(in)</text>
        <dbReference type="Rhea" id="RHEA:71083"/>
        <dbReference type="ChEBI" id="CHEBI:29101"/>
        <dbReference type="ChEBI" id="CHEBI:60050"/>
    </reaction>
</comment>
<keyword evidence="8" id="KW-0915">Sodium</keyword>
<evidence type="ECO:0000256" key="25">
    <source>
        <dbReference type="ARBA" id="ARBA00052405"/>
    </source>
</evidence>
<comment type="catalytic activity">
    <reaction evidence="20">
        <text>taurocholate(out) + 2 Na(+)(out) = taurocholate(in) + 2 Na(+)(in)</text>
        <dbReference type="Rhea" id="RHEA:71875"/>
        <dbReference type="ChEBI" id="CHEBI:29101"/>
        <dbReference type="ChEBI" id="CHEBI:36257"/>
    </reaction>
</comment>
<feature type="transmembrane region" description="Helical" evidence="32">
    <location>
        <begin position="150"/>
        <end position="171"/>
    </location>
</feature>
<name>A0A674IW56_9SAUR</name>
<keyword evidence="6" id="KW-0769">Symport</keyword>
<evidence type="ECO:0000256" key="27">
    <source>
        <dbReference type="ARBA" id="ARBA00073206"/>
    </source>
</evidence>
<dbReference type="GO" id="GO:0008508">
    <property type="term" value="F:bile acid:sodium symporter activity"/>
    <property type="evidence" value="ECO:0007669"/>
    <property type="project" value="TreeGrafter"/>
</dbReference>
<keyword evidence="5 32" id="KW-0812">Transmembrane</keyword>
<dbReference type="PANTHER" id="PTHR10361:SF40">
    <property type="entry name" value="HEPATIC SODIUM_BILE ACID COTRANSPORTER"/>
    <property type="match status" value="1"/>
</dbReference>
<evidence type="ECO:0000256" key="6">
    <source>
        <dbReference type="ARBA" id="ARBA00022847"/>
    </source>
</evidence>
<evidence type="ECO:0000256" key="23">
    <source>
        <dbReference type="ARBA" id="ARBA00051799"/>
    </source>
</evidence>
<evidence type="ECO:0000256" key="18">
    <source>
        <dbReference type="ARBA" id="ARBA00047743"/>
    </source>
</evidence>
<evidence type="ECO:0000256" key="1">
    <source>
        <dbReference type="ARBA" id="ARBA00004651"/>
    </source>
</evidence>
<dbReference type="GO" id="GO:0005886">
    <property type="term" value="C:plasma membrane"/>
    <property type="evidence" value="ECO:0007669"/>
    <property type="project" value="UniProtKB-SubCell"/>
</dbReference>
<proteinExistence type="inferred from homology"/>
<keyword evidence="10" id="KW-0406">Ion transport</keyword>
<evidence type="ECO:0000256" key="29">
    <source>
        <dbReference type="ARBA" id="ARBA00075246"/>
    </source>
</evidence>
<evidence type="ECO:0000256" key="19">
    <source>
        <dbReference type="ARBA" id="ARBA00048013"/>
    </source>
</evidence>
<comment type="catalytic activity">
    <reaction evidence="14">
        <text>glycocholate(out) + 2 Na(+)(out) = glycocholate(in) + 2 Na(+)(in)</text>
        <dbReference type="Rhea" id="RHEA:71935"/>
        <dbReference type="ChEBI" id="CHEBI:29101"/>
        <dbReference type="ChEBI" id="CHEBI:29746"/>
    </reaction>
</comment>
<evidence type="ECO:0000256" key="28">
    <source>
        <dbReference type="ARBA" id="ARBA00075177"/>
    </source>
</evidence>
<dbReference type="InParanoid" id="A0A674IW56"/>
<evidence type="ECO:0000256" key="12">
    <source>
        <dbReference type="ARBA" id="ARBA00023180"/>
    </source>
</evidence>
<keyword evidence="7 32" id="KW-1133">Transmembrane helix</keyword>
<comment type="catalytic activity">
    <reaction evidence="19">
        <text>tauro-beta-muricholate(out) + 2 Na(+)(out) = tauro-beta-muricholate(in) + 2 Na(+)(in)</text>
        <dbReference type="Rhea" id="RHEA:72179"/>
        <dbReference type="ChEBI" id="CHEBI:29101"/>
        <dbReference type="ChEBI" id="CHEBI:133064"/>
    </reaction>
</comment>
<feature type="transmembrane region" description="Helical" evidence="32">
    <location>
        <begin position="22"/>
        <end position="44"/>
    </location>
</feature>
<keyword evidence="12" id="KW-0325">Glycoprotein</keyword>
<feature type="transmembrane region" description="Helical" evidence="32">
    <location>
        <begin position="183"/>
        <end position="203"/>
    </location>
</feature>
<evidence type="ECO:0000256" key="24">
    <source>
        <dbReference type="ARBA" id="ARBA00052374"/>
    </source>
</evidence>
<evidence type="ECO:0000256" key="8">
    <source>
        <dbReference type="ARBA" id="ARBA00023053"/>
    </source>
</evidence>
<feature type="transmembrane region" description="Helical" evidence="32">
    <location>
        <begin position="278"/>
        <end position="300"/>
    </location>
</feature>
<organism evidence="33 34">
    <name type="scientific">Terrapene triunguis</name>
    <name type="common">Three-toed box turtle</name>
    <dbReference type="NCBI Taxonomy" id="2587831"/>
    <lineage>
        <taxon>Eukaryota</taxon>
        <taxon>Metazoa</taxon>
        <taxon>Chordata</taxon>
        <taxon>Craniata</taxon>
        <taxon>Vertebrata</taxon>
        <taxon>Euteleostomi</taxon>
        <taxon>Archelosauria</taxon>
        <taxon>Testudinata</taxon>
        <taxon>Testudines</taxon>
        <taxon>Cryptodira</taxon>
        <taxon>Durocryptodira</taxon>
        <taxon>Testudinoidea</taxon>
        <taxon>Emydidae</taxon>
        <taxon>Terrapene</taxon>
    </lineage>
</organism>
<evidence type="ECO:0000256" key="26">
    <source>
        <dbReference type="ARBA" id="ARBA00056510"/>
    </source>
</evidence>
<evidence type="ECO:0000256" key="17">
    <source>
        <dbReference type="ARBA" id="ARBA00047596"/>
    </source>
</evidence>
<evidence type="ECO:0000256" key="10">
    <source>
        <dbReference type="ARBA" id="ARBA00023065"/>
    </source>
</evidence>
<gene>
    <name evidence="33" type="primary">SLC10A1</name>
</gene>
<evidence type="ECO:0000313" key="33">
    <source>
        <dbReference type="Ensembl" id="ENSTMTP00000012503.1"/>
    </source>
</evidence>
<comment type="catalytic activity">
    <reaction evidence="24">
        <text>taurohyodeoxycholate(out) + 2 Na(+)(out) = taurohyodeoxycholate(in) + 2 Na(+)(in)</text>
        <dbReference type="Rhea" id="RHEA:72167"/>
        <dbReference type="ChEBI" id="CHEBI:29101"/>
        <dbReference type="ChEBI" id="CHEBI:191407"/>
    </reaction>
</comment>
<evidence type="ECO:0000256" key="31">
    <source>
        <dbReference type="ARBA" id="ARBA00082917"/>
    </source>
</evidence>
<feature type="transmembrane region" description="Helical" evidence="32">
    <location>
        <begin position="56"/>
        <end position="75"/>
    </location>
</feature>
<keyword evidence="11 32" id="KW-0472">Membrane</keyword>
<evidence type="ECO:0000256" key="11">
    <source>
        <dbReference type="ARBA" id="ARBA00023136"/>
    </source>
</evidence>
<dbReference type="InterPro" id="IPR038770">
    <property type="entry name" value="Na+/solute_symporter_sf"/>
</dbReference>
<keyword evidence="3" id="KW-0813">Transport</keyword>
<comment type="catalytic activity">
    <reaction evidence="21">
        <text>taurochenodeoxycholate(out) + 2 Na(+)(out) = taurochenodeoxycholate(in) + 2 Na(+)(in)</text>
        <dbReference type="Rhea" id="RHEA:71923"/>
        <dbReference type="ChEBI" id="CHEBI:9407"/>
        <dbReference type="ChEBI" id="CHEBI:29101"/>
    </reaction>
</comment>
<keyword evidence="4" id="KW-1003">Cell membrane</keyword>
<evidence type="ECO:0000256" key="4">
    <source>
        <dbReference type="ARBA" id="ARBA00022475"/>
    </source>
</evidence>
<dbReference type="Pfam" id="PF01758">
    <property type="entry name" value="SBF"/>
    <property type="match status" value="1"/>
</dbReference>
<evidence type="ECO:0000256" key="14">
    <source>
        <dbReference type="ARBA" id="ARBA00034215"/>
    </source>
</evidence>
<dbReference type="FunFam" id="1.20.1530.20:FF:000016">
    <property type="entry name" value="Solute carrier family 10 member 1"/>
    <property type="match status" value="1"/>
</dbReference>
<comment type="subcellular location">
    <subcellularLocation>
        <location evidence="1">Cell membrane</location>
        <topology evidence="1">Multi-pass membrane protein</topology>
    </subcellularLocation>
</comment>